<evidence type="ECO:0000256" key="1">
    <source>
        <dbReference type="SAM" id="Coils"/>
    </source>
</evidence>
<dbReference type="Pfam" id="PF24994">
    <property type="entry name" value="GIL1_IRKI_C"/>
    <property type="match status" value="1"/>
</dbReference>
<evidence type="ECO:0000313" key="4">
    <source>
        <dbReference type="EMBL" id="KMZ66896.1"/>
    </source>
</evidence>
<dbReference type="GO" id="GO:0009639">
    <property type="term" value="P:response to red or far red light"/>
    <property type="evidence" value="ECO:0007669"/>
    <property type="project" value="InterPro"/>
</dbReference>
<reference evidence="5" key="1">
    <citation type="journal article" date="2016" name="Nature">
        <title>The genome of the seagrass Zostera marina reveals angiosperm adaptation to the sea.</title>
        <authorList>
            <person name="Olsen J.L."/>
            <person name="Rouze P."/>
            <person name="Verhelst B."/>
            <person name="Lin Y.-C."/>
            <person name="Bayer T."/>
            <person name="Collen J."/>
            <person name="Dattolo E."/>
            <person name="De Paoli E."/>
            <person name="Dittami S."/>
            <person name="Maumus F."/>
            <person name="Michel G."/>
            <person name="Kersting A."/>
            <person name="Lauritano C."/>
            <person name="Lohaus R."/>
            <person name="Toepel M."/>
            <person name="Tonon T."/>
            <person name="Vanneste K."/>
            <person name="Amirebrahimi M."/>
            <person name="Brakel J."/>
            <person name="Bostroem C."/>
            <person name="Chovatia M."/>
            <person name="Grimwood J."/>
            <person name="Jenkins J.W."/>
            <person name="Jueterbock A."/>
            <person name="Mraz A."/>
            <person name="Stam W.T."/>
            <person name="Tice H."/>
            <person name="Bornberg-Bauer E."/>
            <person name="Green P.J."/>
            <person name="Pearson G.A."/>
            <person name="Procaccini G."/>
            <person name="Duarte C.M."/>
            <person name="Schmutz J."/>
            <person name="Reusch T.B.H."/>
            <person name="Van de Peer Y."/>
        </authorList>
    </citation>
    <scope>NUCLEOTIDE SEQUENCE [LARGE SCALE GENOMIC DNA]</scope>
    <source>
        <strain evidence="5">cv. Finnish</strain>
    </source>
</reference>
<accession>A0A0K9PD46</accession>
<feature type="domain" description="GIL1/IRKI C-terminal" evidence="3">
    <location>
        <begin position="422"/>
        <end position="472"/>
    </location>
</feature>
<keyword evidence="1" id="KW-0175">Coiled coil</keyword>
<name>A0A0K9PD46_ZOSMR</name>
<dbReference type="Proteomes" id="UP000036987">
    <property type="component" value="Unassembled WGS sequence"/>
</dbReference>
<dbReference type="PANTHER" id="PTHR31161">
    <property type="entry name" value="PROTEIN GRAVITROPIC IN THE LIGHT 1"/>
    <property type="match status" value="1"/>
</dbReference>
<keyword evidence="5" id="KW-1185">Reference proteome</keyword>
<dbReference type="EMBL" id="LFYR01000940">
    <property type="protein sequence ID" value="KMZ66896.1"/>
    <property type="molecule type" value="Genomic_DNA"/>
</dbReference>
<dbReference type="InterPro" id="IPR056813">
    <property type="entry name" value="GIL1_IRKI_C"/>
</dbReference>
<dbReference type="AlphaFoldDB" id="A0A0K9PD46"/>
<organism evidence="4 5">
    <name type="scientific">Zostera marina</name>
    <name type="common">Eelgrass</name>
    <dbReference type="NCBI Taxonomy" id="29655"/>
    <lineage>
        <taxon>Eukaryota</taxon>
        <taxon>Viridiplantae</taxon>
        <taxon>Streptophyta</taxon>
        <taxon>Embryophyta</taxon>
        <taxon>Tracheophyta</taxon>
        <taxon>Spermatophyta</taxon>
        <taxon>Magnoliopsida</taxon>
        <taxon>Liliopsida</taxon>
        <taxon>Zosteraceae</taxon>
        <taxon>Zostera</taxon>
    </lineage>
</organism>
<dbReference type="InterPro" id="IPR006943">
    <property type="entry name" value="DUF641_pln"/>
</dbReference>
<feature type="coiled-coil region" evidence="1">
    <location>
        <begin position="189"/>
        <end position="216"/>
    </location>
</feature>
<dbReference type="GO" id="GO:0009959">
    <property type="term" value="P:negative gravitropism"/>
    <property type="evidence" value="ECO:0007669"/>
    <property type="project" value="InterPro"/>
</dbReference>
<proteinExistence type="predicted"/>
<protein>
    <submittedName>
        <fullName evidence="4">Uncharacterized protein</fullName>
    </submittedName>
</protein>
<gene>
    <name evidence="4" type="ORF">ZOSMA_283G00190</name>
</gene>
<dbReference type="OMA" id="CKIMFEG"/>
<dbReference type="OrthoDB" id="1915848at2759"/>
<comment type="caution">
    <text evidence="4">The sequence shown here is derived from an EMBL/GenBank/DDBJ whole genome shotgun (WGS) entry which is preliminary data.</text>
</comment>
<dbReference type="Pfam" id="PF04859">
    <property type="entry name" value="DUF641"/>
    <property type="match status" value="1"/>
</dbReference>
<sequence>MDIEERVRCASMNRIGLLRSIGNIIRLGRAKRSFKSSVSVGKLPDYFDGGSTMYSSELEEEEEAETGWACGSGGEKSYDTDQMRSKESVQALVASVFTSVSAIKASYVQIQIAQTPYDPETIQTADRAVVTELKNISVLKRAYLSKNSGNVECAGHHLLQESQLEAEIQEQKYLMTAFEITSKKMVKEAKRKDEEMMILKNELRDLNKKNSSLRAQAHTHSETSNTTCILTLQDLHISELNPTHFLSILRYAVKSIKKFVNIMIRMMEASGWSLVEAAAVIEPDIHCGNPTTDHATSFIFLSYVSRIMFSDFHTPNFGLSNSNNGITGKSNSSPPPLLVRHKFFDDFLALKSLKPPKTVNHNLETFHKVKFEAIVHAKVLASFTDQSPIAPDLFSSFAEMTRRVWLLQRLFFSFNPEENAKIFQARRGSRYSQVYMECVSTPEETRGSVLSVGFTVFPGFEILKTVIQCMVYLSKRKDDQRT</sequence>
<feature type="domain" description="DUF641" evidence="2">
    <location>
        <begin position="87"/>
        <end position="214"/>
    </location>
</feature>
<dbReference type="InterPro" id="IPR040225">
    <property type="entry name" value="GIL1-like"/>
</dbReference>
<evidence type="ECO:0000313" key="5">
    <source>
        <dbReference type="Proteomes" id="UP000036987"/>
    </source>
</evidence>
<evidence type="ECO:0000259" key="3">
    <source>
        <dbReference type="Pfam" id="PF24994"/>
    </source>
</evidence>
<evidence type="ECO:0000259" key="2">
    <source>
        <dbReference type="Pfam" id="PF04859"/>
    </source>
</evidence>